<sequence length="300" mass="33428">MCCRPGNFYDETDVVLLPAPITHGSGFLWAMMMVLDGAVCILTPPRLTPTQFTDIVKKNKVTAAFFFTSFLHVFCVEMLRNGQQLTSIRRLGVSGGILAQATYDSAFKTFGNLECLMNLYGMSESVGLKLGPNQTGEICFRIPTVMRGYYKRPKETTEFFEGEGWCRSGDAGYYDEEGRFYFVQRIKEMIKCMDNQVVPAELEGLLLLKHSQDIAEVAVVGLEHPEYGEAPAAVIVVRRKGDKNELLLLAERVKKTITENLAVHKHLYGGVFFLDSLPKTETSKVNRSALAQLCAAMAPL</sequence>
<accession>A0ACB8CW27</accession>
<evidence type="ECO:0000313" key="2">
    <source>
        <dbReference type="Proteomes" id="UP000821865"/>
    </source>
</evidence>
<keyword evidence="2" id="KW-1185">Reference proteome</keyword>
<organism evidence="1 2">
    <name type="scientific">Dermacentor silvarum</name>
    <name type="common">Tick</name>
    <dbReference type="NCBI Taxonomy" id="543639"/>
    <lineage>
        <taxon>Eukaryota</taxon>
        <taxon>Metazoa</taxon>
        <taxon>Ecdysozoa</taxon>
        <taxon>Arthropoda</taxon>
        <taxon>Chelicerata</taxon>
        <taxon>Arachnida</taxon>
        <taxon>Acari</taxon>
        <taxon>Parasitiformes</taxon>
        <taxon>Ixodida</taxon>
        <taxon>Ixodoidea</taxon>
        <taxon>Ixodidae</taxon>
        <taxon>Rhipicephalinae</taxon>
        <taxon>Dermacentor</taxon>
    </lineage>
</organism>
<evidence type="ECO:0000313" key="1">
    <source>
        <dbReference type="EMBL" id="KAH7953351.1"/>
    </source>
</evidence>
<gene>
    <name evidence="1" type="ORF">HPB49_007334</name>
</gene>
<comment type="caution">
    <text evidence="1">The sequence shown here is derived from an EMBL/GenBank/DDBJ whole genome shotgun (WGS) entry which is preliminary data.</text>
</comment>
<reference evidence="1" key="1">
    <citation type="submission" date="2020-05" db="EMBL/GenBank/DDBJ databases">
        <title>Large-scale comparative analyses of tick genomes elucidate their genetic diversity and vector capacities.</title>
        <authorList>
            <person name="Jia N."/>
            <person name="Wang J."/>
            <person name="Shi W."/>
            <person name="Du L."/>
            <person name="Sun Y."/>
            <person name="Zhan W."/>
            <person name="Jiang J."/>
            <person name="Wang Q."/>
            <person name="Zhang B."/>
            <person name="Ji P."/>
            <person name="Sakyi L.B."/>
            <person name="Cui X."/>
            <person name="Yuan T."/>
            <person name="Jiang B."/>
            <person name="Yang W."/>
            <person name="Lam T.T.-Y."/>
            <person name="Chang Q."/>
            <person name="Ding S."/>
            <person name="Wang X."/>
            <person name="Zhu J."/>
            <person name="Ruan X."/>
            <person name="Zhao L."/>
            <person name="Wei J."/>
            <person name="Que T."/>
            <person name="Du C."/>
            <person name="Cheng J."/>
            <person name="Dai P."/>
            <person name="Han X."/>
            <person name="Huang E."/>
            <person name="Gao Y."/>
            <person name="Liu J."/>
            <person name="Shao H."/>
            <person name="Ye R."/>
            <person name="Li L."/>
            <person name="Wei W."/>
            <person name="Wang X."/>
            <person name="Wang C."/>
            <person name="Yang T."/>
            <person name="Huo Q."/>
            <person name="Li W."/>
            <person name="Guo W."/>
            <person name="Chen H."/>
            <person name="Zhou L."/>
            <person name="Ni X."/>
            <person name="Tian J."/>
            <person name="Zhou Y."/>
            <person name="Sheng Y."/>
            <person name="Liu T."/>
            <person name="Pan Y."/>
            <person name="Xia L."/>
            <person name="Li J."/>
            <person name="Zhao F."/>
            <person name="Cao W."/>
        </authorList>
    </citation>
    <scope>NUCLEOTIDE SEQUENCE</scope>
    <source>
        <strain evidence="1">Dsil-2018</strain>
    </source>
</reference>
<name>A0ACB8CW27_DERSI</name>
<dbReference type="EMBL" id="CM023473">
    <property type="protein sequence ID" value="KAH7953351.1"/>
    <property type="molecule type" value="Genomic_DNA"/>
</dbReference>
<proteinExistence type="predicted"/>
<protein>
    <submittedName>
        <fullName evidence="1">Uncharacterized protein</fullName>
    </submittedName>
</protein>
<dbReference type="Proteomes" id="UP000821865">
    <property type="component" value="Chromosome 4"/>
</dbReference>